<evidence type="ECO:0000259" key="3">
    <source>
        <dbReference type="PROSITE" id="PS50887"/>
    </source>
</evidence>
<dbReference type="PROSITE" id="PS50112">
    <property type="entry name" value="PAS"/>
    <property type="match status" value="1"/>
</dbReference>
<dbReference type="Pfam" id="PF08495">
    <property type="entry name" value="FIST"/>
    <property type="match status" value="1"/>
</dbReference>
<dbReference type="NCBIfam" id="TIGR00229">
    <property type="entry name" value="sensory_box"/>
    <property type="match status" value="1"/>
</dbReference>
<evidence type="ECO:0000313" key="5">
    <source>
        <dbReference type="Proteomes" id="UP000219546"/>
    </source>
</evidence>
<dbReference type="InterPro" id="IPR001633">
    <property type="entry name" value="EAL_dom"/>
</dbReference>
<keyword evidence="5" id="KW-1185">Reference proteome</keyword>
<dbReference type="InterPro" id="IPR000014">
    <property type="entry name" value="PAS"/>
</dbReference>
<dbReference type="SMART" id="SM00267">
    <property type="entry name" value="GGDEF"/>
    <property type="match status" value="1"/>
</dbReference>
<dbReference type="InterPro" id="IPR035919">
    <property type="entry name" value="EAL_sf"/>
</dbReference>
<dbReference type="Pfam" id="PF00990">
    <property type="entry name" value="GGDEF"/>
    <property type="match status" value="1"/>
</dbReference>
<dbReference type="FunFam" id="3.20.20.450:FF:000001">
    <property type="entry name" value="Cyclic di-GMP phosphodiesterase yahA"/>
    <property type="match status" value="1"/>
</dbReference>
<accession>A0A285CRA8</accession>
<dbReference type="InterPro" id="IPR000160">
    <property type="entry name" value="GGDEF_dom"/>
</dbReference>
<dbReference type="PANTHER" id="PTHR44757">
    <property type="entry name" value="DIGUANYLATE CYCLASE DGCP"/>
    <property type="match status" value="1"/>
</dbReference>
<dbReference type="CDD" id="cd00130">
    <property type="entry name" value="PAS"/>
    <property type="match status" value="1"/>
</dbReference>
<sequence length="970" mass="109686">MKTVSQLYKSEEAFVNFIIEHELPDYQNVLVNIFSGKISQNEILMMGKLITTHIPGAVIIGSTTDGEIASGAHTTEGILISFTVFEKTEIKSFSVKNINKFNASFLGEEIGSSYTSSDSKAIILYSSLNASETGQFLEGIKKTAPQVKIAGGRACDNGDYVQSFVFDGNEVIADGITGVVLDSNKLTAYVGHHSSWKEVGRSFLITKAIGANVYALEHKKPLQILRQYLGERFVERLPLSGSEFPFLLKNQDDKYPIFIHKKGDNGSIQLSQDVSEGDELTFAYADTEEIIEQTGKDLRKLTKKSIETIFLFPCMSRRRFLPDYTSYELEVFETIAPSVGFFCNGEIVDTDEKIRIDGNVLTYIALSETKQDKKEGAPLPKFKRSNQMNTMSTFTHLMEASTRDLQQMHDNIRVSEQYYRSLFDHNSDIVYSTDLQGRFTSVNRALEKVFGYEQSELVGKNAIKFIQAKETAKVRMHFYRTMRGKEQFYTLEVVSKTGQYYTLNMKNIPIIVNGEMVGIYGIGRDITEQIRTNEKVTHLAHYDLETGLANRTLFTEKVEMQIKAAVKKKRSLAVMFIDMDSFSLINDSLGHNAGDYILKELAYRIQNSLPKGSFLGRFGGDKFTVLATKSGKNQDFYEIAYNIFDKIKQPVLYDQQEYFVTSSVGVSIFPTDGTDTLTLFRNADTAMNRAKLMGGNRIVLFSNELNENVKKRLEMERDLRKALERNEFHLVFQPIVDIETKKFTGSEALLRWNHPQYGEVPPAVFIPIAEEIGIIKEIGKWVLHEACRQNARWHRLGFRDLTISVNVSAHQLLDPIFVIDVANTIDETGLPPEYLYLELTESVMIGNLQYCLRVMKDLQQLGVNLSIDDFGTGYSSLSYLKTLPVNRLKIDKTFIDQLSRNTPDLAVVQAVIMMGKGLNMKVVAEGVETKEQVTVLEELSCHFVQGFYFSKPLKEDAFEKELLVGLTSKI</sequence>
<dbReference type="SMART" id="SM00052">
    <property type="entry name" value="EAL"/>
    <property type="match status" value="1"/>
</dbReference>
<evidence type="ECO:0000259" key="1">
    <source>
        <dbReference type="PROSITE" id="PS50112"/>
    </source>
</evidence>
<dbReference type="InterPro" id="IPR052155">
    <property type="entry name" value="Biofilm_reg_signaling"/>
</dbReference>
<dbReference type="EMBL" id="OAOP01000003">
    <property type="protein sequence ID" value="SNX70072.1"/>
    <property type="molecule type" value="Genomic_DNA"/>
</dbReference>
<dbReference type="SUPFAM" id="SSF55073">
    <property type="entry name" value="Nucleotide cyclase"/>
    <property type="match status" value="1"/>
</dbReference>
<dbReference type="InterPro" id="IPR029787">
    <property type="entry name" value="Nucleotide_cyclase"/>
</dbReference>
<evidence type="ECO:0000313" key="4">
    <source>
        <dbReference type="EMBL" id="SNX70072.1"/>
    </source>
</evidence>
<dbReference type="CDD" id="cd01949">
    <property type="entry name" value="GGDEF"/>
    <property type="match status" value="1"/>
</dbReference>
<dbReference type="Gene3D" id="3.30.450.20">
    <property type="entry name" value="PAS domain"/>
    <property type="match status" value="1"/>
</dbReference>
<dbReference type="InterPro" id="IPR013702">
    <property type="entry name" value="FIST_domain_N"/>
</dbReference>
<dbReference type="SMART" id="SM00897">
    <property type="entry name" value="FIST"/>
    <property type="match status" value="1"/>
</dbReference>
<dbReference type="SMART" id="SM00091">
    <property type="entry name" value="PAS"/>
    <property type="match status" value="1"/>
</dbReference>
<dbReference type="CDD" id="cd01948">
    <property type="entry name" value="EAL"/>
    <property type="match status" value="1"/>
</dbReference>
<dbReference type="GO" id="GO:0006355">
    <property type="term" value="P:regulation of DNA-templated transcription"/>
    <property type="evidence" value="ECO:0007669"/>
    <property type="project" value="InterPro"/>
</dbReference>
<feature type="domain" description="PAS" evidence="1">
    <location>
        <begin position="415"/>
        <end position="485"/>
    </location>
</feature>
<dbReference type="AlphaFoldDB" id="A0A285CRA8"/>
<feature type="domain" description="GGDEF" evidence="3">
    <location>
        <begin position="570"/>
        <end position="703"/>
    </location>
</feature>
<dbReference type="OrthoDB" id="9759607at2"/>
<proteinExistence type="predicted"/>
<organism evidence="4 5">
    <name type="scientific">Bacillus oleivorans</name>
    <dbReference type="NCBI Taxonomy" id="1448271"/>
    <lineage>
        <taxon>Bacteria</taxon>
        <taxon>Bacillati</taxon>
        <taxon>Bacillota</taxon>
        <taxon>Bacilli</taxon>
        <taxon>Bacillales</taxon>
        <taxon>Bacillaceae</taxon>
        <taxon>Bacillus</taxon>
    </lineage>
</organism>
<dbReference type="PANTHER" id="PTHR44757:SF2">
    <property type="entry name" value="BIOFILM ARCHITECTURE MAINTENANCE PROTEIN MBAA"/>
    <property type="match status" value="1"/>
</dbReference>
<protein>
    <submittedName>
        <fullName evidence="4">Diguanylate cyclase/phosphodiesterase with PAS/PAC sensor(S)</fullName>
    </submittedName>
</protein>
<dbReference type="SUPFAM" id="SSF141868">
    <property type="entry name" value="EAL domain-like"/>
    <property type="match status" value="1"/>
</dbReference>
<gene>
    <name evidence="4" type="ORF">SAMN05877753_103455</name>
</gene>
<dbReference type="Gene3D" id="3.30.70.270">
    <property type="match status" value="1"/>
</dbReference>
<dbReference type="NCBIfam" id="TIGR00254">
    <property type="entry name" value="GGDEF"/>
    <property type="match status" value="1"/>
</dbReference>
<dbReference type="SMART" id="SM01204">
    <property type="entry name" value="FIST_C"/>
    <property type="match status" value="1"/>
</dbReference>
<dbReference type="InterPro" id="IPR043128">
    <property type="entry name" value="Rev_trsase/Diguanyl_cyclase"/>
</dbReference>
<dbReference type="InterPro" id="IPR013767">
    <property type="entry name" value="PAS_fold"/>
</dbReference>
<feature type="domain" description="EAL" evidence="2">
    <location>
        <begin position="712"/>
        <end position="966"/>
    </location>
</feature>
<dbReference type="InterPro" id="IPR035965">
    <property type="entry name" value="PAS-like_dom_sf"/>
</dbReference>
<evidence type="ECO:0000259" key="2">
    <source>
        <dbReference type="PROSITE" id="PS50883"/>
    </source>
</evidence>
<dbReference type="InterPro" id="IPR019494">
    <property type="entry name" value="FIST_C"/>
</dbReference>
<dbReference type="Proteomes" id="UP000219546">
    <property type="component" value="Unassembled WGS sequence"/>
</dbReference>
<dbReference type="PROSITE" id="PS50883">
    <property type="entry name" value="EAL"/>
    <property type="match status" value="1"/>
</dbReference>
<dbReference type="Pfam" id="PF00563">
    <property type="entry name" value="EAL"/>
    <property type="match status" value="1"/>
</dbReference>
<reference evidence="4 5" key="1">
    <citation type="submission" date="2017-08" db="EMBL/GenBank/DDBJ databases">
        <authorList>
            <person name="de Groot N.N."/>
        </authorList>
    </citation>
    <scope>NUCLEOTIDE SEQUENCE [LARGE SCALE GENOMIC DNA]</scope>
    <source>
        <strain evidence="4 5">JC228</strain>
    </source>
</reference>
<dbReference type="PROSITE" id="PS50887">
    <property type="entry name" value="GGDEF"/>
    <property type="match status" value="1"/>
</dbReference>
<dbReference type="Pfam" id="PF00989">
    <property type="entry name" value="PAS"/>
    <property type="match status" value="1"/>
</dbReference>
<dbReference type="Pfam" id="PF10442">
    <property type="entry name" value="FIST_C"/>
    <property type="match status" value="1"/>
</dbReference>
<dbReference type="SUPFAM" id="SSF55785">
    <property type="entry name" value="PYP-like sensor domain (PAS domain)"/>
    <property type="match status" value="1"/>
</dbReference>
<dbReference type="RefSeq" id="WP_097158364.1">
    <property type="nucleotide sequence ID" value="NZ_JBEPMQ010000002.1"/>
</dbReference>
<name>A0A285CRA8_9BACI</name>
<dbReference type="Gene3D" id="3.20.20.450">
    <property type="entry name" value="EAL domain"/>
    <property type="match status" value="1"/>
</dbReference>